<feature type="compositionally biased region" description="Low complexity" evidence="1">
    <location>
        <begin position="88"/>
        <end position="97"/>
    </location>
</feature>
<dbReference type="GeneID" id="78776347"/>
<evidence type="ECO:0000313" key="3">
    <source>
        <dbReference type="Proteomes" id="UP000483820"/>
    </source>
</evidence>
<comment type="caution">
    <text evidence="2">The sequence shown here is derived from an EMBL/GenBank/DDBJ whole genome shotgun (WGS) entry which is preliminary data.</text>
</comment>
<dbReference type="Proteomes" id="UP000483820">
    <property type="component" value="Chromosome V"/>
</dbReference>
<sequence length="222" mass="22420">MHGLFGSMPGIVVVYAVDVVSSRFGVVNPVLPTPSVDPFGSSDDTDGSSVDTESDTESEEALGDSDDTLDSEVEAGDSEDSDGDEDALGSVVASGNSDDADSDDDALGSVVADGDSEEEPPGEVSEGVEEPEIDSEVVAEASVDVTDSAGDVELSAGVVISEDSEDPDSVVLTAPVEVSLGVVTESSVVETPGDVVVDSMDSVDVLIIGVVVDTAIIVHVLN</sequence>
<feature type="compositionally biased region" description="Acidic residues" evidence="1">
    <location>
        <begin position="52"/>
        <end position="87"/>
    </location>
</feature>
<accession>A0A6A5G5G8</accession>
<evidence type="ECO:0000313" key="2">
    <source>
        <dbReference type="EMBL" id="KAF1749991.1"/>
    </source>
</evidence>
<dbReference type="RefSeq" id="XP_053580467.1">
    <property type="nucleotide sequence ID" value="XM_053731554.1"/>
</dbReference>
<proteinExistence type="predicted"/>
<organism evidence="2 3">
    <name type="scientific">Caenorhabditis remanei</name>
    <name type="common">Caenorhabditis vulgaris</name>
    <dbReference type="NCBI Taxonomy" id="31234"/>
    <lineage>
        <taxon>Eukaryota</taxon>
        <taxon>Metazoa</taxon>
        <taxon>Ecdysozoa</taxon>
        <taxon>Nematoda</taxon>
        <taxon>Chromadorea</taxon>
        <taxon>Rhabditida</taxon>
        <taxon>Rhabditina</taxon>
        <taxon>Rhabditomorpha</taxon>
        <taxon>Rhabditoidea</taxon>
        <taxon>Rhabditidae</taxon>
        <taxon>Peloderinae</taxon>
        <taxon>Caenorhabditis</taxon>
    </lineage>
</organism>
<reference evidence="2 3" key="1">
    <citation type="submission" date="2019-12" db="EMBL/GenBank/DDBJ databases">
        <title>Chromosome-level assembly of the Caenorhabditis remanei genome.</title>
        <authorList>
            <person name="Teterina A.A."/>
            <person name="Willis J.H."/>
            <person name="Phillips P.C."/>
        </authorList>
    </citation>
    <scope>NUCLEOTIDE SEQUENCE [LARGE SCALE GENOMIC DNA]</scope>
    <source>
        <strain evidence="2 3">PX506</strain>
        <tissue evidence="2">Whole organism</tissue>
    </source>
</reference>
<feature type="compositionally biased region" description="Acidic residues" evidence="1">
    <location>
        <begin position="114"/>
        <end position="133"/>
    </location>
</feature>
<feature type="region of interest" description="Disordered" evidence="1">
    <location>
        <begin position="30"/>
        <end position="133"/>
    </location>
</feature>
<gene>
    <name evidence="2" type="ORF">GCK72_016536</name>
</gene>
<name>A0A6A5G5G8_CAERE</name>
<protein>
    <submittedName>
        <fullName evidence="2">Uncharacterized protein</fullName>
    </submittedName>
</protein>
<dbReference type="KEGG" id="crq:GCK72_016536"/>
<dbReference type="CTD" id="78776347"/>
<dbReference type="AlphaFoldDB" id="A0A6A5G5G8"/>
<evidence type="ECO:0000256" key="1">
    <source>
        <dbReference type="SAM" id="MobiDB-lite"/>
    </source>
</evidence>
<dbReference type="EMBL" id="WUAV01000005">
    <property type="protein sequence ID" value="KAF1749991.1"/>
    <property type="molecule type" value="Genomic_DNA"/>
</dbReference>